<organism evidence="21 22">
    <name type="scientific">Stylophora pistillata</name>
    <name type="common">Smooth cauliflower coral</name>
    <dbReference type="NCBI Taxonomy" id="50429"/>
    <lineage>
        <taxon>Eukaryota</taxon>
        <taxon>Metazoa</taxon>
        <taxon>Cnidaria</taxon>
        <taxon>Anthozoa</taxon>
        <taxon>Hexacorallia</taxon>
        <taxon>Scleractinia</taxon>
        <taxon>Astrocoeniina</taxon>
        <taxon>Pocilloporidae</taxon>
        <taxon>Stylophora</taxon>
    </lineage>
</organism>
<comment type="caution">
    <text evidence="21">The sequence shown here is derived from an EMBL/GenBank/DDBJ whole genome shotgun (WGS) entry which is preliminary data.</text>
</comment>
<dbReference type="FunFam" id="1.50.10.10:FF:000002">
    <property type="entry name" value="alpha-1,2-Mannosidase"/>
    <property type="match status" value="1"/>
</dbReference>
<evidence type="ECO:0000256" key="6">
    <source>
        <dbReference type="ARBA" id="ARBA00022837"/>
    </source>
</evidence>
<dbReference type="GO" id="GO:0000139">
    <property type="term" value="C:Golgi membrane"/>
    <property type="evidence" value="ECO:0007669"/>
    <property type="project" value="TreeGrafter"/>
</dbReference>
<dbReference type="Gene3D" id="1.50.10.10">
    <property type="match status" value="1"/>
</dbReference>
<keyword evidence="4" id="KW-0812">Transmembrane</keyword>
<feature type="disulfide bond" evidence="17">
    <location>
        <begin position="605"/>
        <end position="635"/>
    </location>
</feature>
<dbReference type="GO" id="GO:0004571">
    <property type="term" value="F:mannosyl-oligosaccharide 1,2-alpha-mannosidase activity"/>
    <property type="evidence" value="ECO:0007669"/>
    <property type="project" value="UniProtKB-EC"/>
</dbReference>
<dbReference type="AlphaFoldDB" id="A0A2B4SSU6"/>
<evidence type="ECO:0000256" key="7">
    <source>
        <dbReference type="ARBA" id="ARBA00022968"/>
    </source>
</evidence>
<reference evidence="22" key="1">
    <citation type="journal article" date="2017" name="bioRxiv">
        <title>Comparative analysis of the genomes of Stylophora pistillata and Acropora digitifera provides evidence for extensive differences between species of corals.</title>
        <authorList>
            <person name="Voolstra C.R."/>
            <person name="Li Y."/>
            <person name="Liew Y.J."/>
            <person name="Baumgarten S."/>
            <person name="Zoccola D."/>
            <person name="Flot J.-F."/>
            <person name="Tambutte S."/>
            <person name="Allemand D."/>
            <person name="Aranda M."/>
        </authorList>
    </citation>
    <scope>NUCLEOTIDE SEQUENCE [LARGE SCALE GENOMIC DNA]</scope>
</reference>
<evidence type="ECO:0000256" key="19">
    <source>
        <dbReference type="SAM" id="MobiDB-lite"/>
    </source>
</evidence>
<keyword evidence="22" id="KW-1185">Reference proteome</keyword>
<dbReference type="Gene3D" id="3.40.50.1820">
    <property type="entry name" value="alpha/beta hydrolase"/>
    <property type="match status" value="1"/>
</dbReference>
<dbReference type="GO" id="GO:0005975">
    <property type="term" value="P:carbohydrate metabolic process"/>
    <property type="evidence" value="ECO:0007669"/>
    <property type="project" value="InterPro"/>
</dbReference>
<evidence type="ECO:0000256" key="1">
    <source>
        <dbReference type="ARBA" id="ARBA00001913"/>
    </source>
</evidence>
<keyword evidence="9 17" id="KW-1015">Disulfide bond</keyword>
<evidence type="ECO:0000256" key="10">
    <source>
        <dbReference type="ARBA" id="ARBA00023295"/>
    </source>
</evidence>
<evidence type="ECO:0000259" key="20">
    <source>
        <dbReference type="Pfam" id="PF12146"/>
    </source>
</evidence>
<accession>A0A2B4SSU6</accession>
<evidence type="ECO:0000256" key="8">
    <source>
        <dbReference type="ARBA" id="ARBA00023136"/>
    </source>
</evidence>
<keyword evidence="6 16" id="KW-0106">Calcium</keyword>
<proteinExistence type="inferred from homology"/>
<evidence type="ECO:0000256" key="18">
    <source>
        <dbReference type="RuleBase" id="RU361193"/>
    </source>
</evidence>
<keyword evidence="16" id="KW-0479">Metal-binding</keyword>
<evidence type="ECO:0000313" key="21">
    <source>
        <dbReference type="EMBL" id="PFX33744.1"/>
    </source>
</evidence>
<evidence type="ECO:0000256" key="5">
    <source>
        <dbReference type="ARBA" id="ARBA00022801"/>
    </source>
</evidence>
<dbReference type="SUPFAM" id="SSF53474">
    <property type="entry name" value="alpha/beta-Hydrolases"/>
    <property type="match status" value="1"/>
</dbReference>
<feature type="active site" description="Proton donor" evidence="15">
    <location>
        <position position="408"/>
    </location>
</feature>
<comment type="similarity">
    <text evidence="3 18">Belongs to the glycosyl hydrolase 47 family.</text>
</comment>
<evidence type="ECO:0000256" key="9">
    <source>
        <dbReference type="ARBA" id="ARBA00023157"/>
    </source>
</evidence>
<comment type="function">
    <text evidence="13">Involved in the maturation of Asn-linked oligosaccharides. Progressively trim alpha-1,2-linked mannose residues from Man(9)GlcNAc(2) to produce Man(5)GlcNAc(2).</text>
</comment>
<dbReference type="InterPro" id="IPR029058">
    <property type="entry name" value="AB_hydrolase_fold"/>
</dbReference>
<feature type="binding site" evidence="16">
    <location>
        <position position="760"/>
    </location>
    <ligand>
        <name>Ca(2+)</name>
        <dbReference type="ChEBI" id="CHEBI:29108"/>
    </ligand>
</feature>
<protein>
    <recommendedName>
        <fullName evidence="18">alpha-1,2-Mannosidase</fullName>
        <ecNumber evidence="18">3.2.1.-</ecNumber>
    </recommendedName>
</protein>
<dbReference type="OrthoDB" id="408373at2759"/>
<sequence length="774" mass="86716">MSSFAEPIVQYASPSPGERVAYRQSPGKSPGVIFLPGLMSTMEGTKAVALERYCREIGHSYVRFDYRGYGMSSGKSQECTIGMRKEDVITILNGVAKGPQILVGSSLGGWISLLLATSKPDQIRGLIGIASAVDFISRRYETLPREVKREVERTGKWIIHSQHSEEPYVLDSIVIEEARQHVLQENELYPICCPVRLLHGMKDSDVPYQVSLDLVNQLESDDVHLTLIKNGGHRLSDPHNLQLLKKTLGHLIDQRFVGAGSDIVPIKPPKTPIVKIADTFIPQVGNVSKQETTNVNQGETVDDTGAKGITGGEPADELTKERRNFIKRMMEHAWNGYVTYAWGGNELKPISKSRHTASIFGASSSGATVVDALDTLYIMGMKDEFERARKWVAMSLDFNHASDVSVFETTIRFLGGLLSAYAFSGEEVFKVKAKEVGDKLLPAFNTPTGIPWAMVNFASGSGHNWGWASGGCSILAEFGTLHLEFVYLSKITGDPIYAKKVYRVREVLDQIDKPNGLYPNYLNPRSGVWGSQHVSLGALGDSFYEYLIKTWVMSGKTDNVARRMYDKAVEAIERMLVQRSRLSNLTYLAEYKFGRLEHKMDHLACFTAGMFALGAKGSRNEKHFINLGAELANTCHESYRKTATGIGPEAFRFEGPHEAVGLRSGERYYILRPEVIEGYFYMWRFTHEPKYREWAWEAAQNIEKYCRVEAGYSGIRDVDSSAVVHDDVQQSFFLAETLKYLYLIFSDDSLMPLDHWVFNTEAHPIPVIGKMESR</sequence>
<evidence type="ECO:0000256" key="14">
    <source>
        <dbReference type="ARBA" id="ARBA00060399"/>
    </source>
</evidence>
<comment type="cofactor">
    <cofactor evidence="1 16">
        <name>Ca(2+)</name>
        <dbReference type="ChEBI" id="CHEBI:29108"/>
    </cofactor>
</comment>
<keyword evidence="10 18" id="KW-0326">Glycosidase</keyword>
<dbReference type="InterPro" id="IPR022742">
    <property type="entry name" value="Hydrolase_4"/>
</dbReference>
<dbReference type="Pfam" id="PF12146">
    <property type="entry name" value="Hydrolase_4"/>
    <property type="match status" value="1"/>
</dbReference>
<feature type="active site" evidence="15">
    <location>
        <position position="674"/>
    </location>
</feature>
<keyword evidence="7" id="KW-0735">Signal-anchor</keyword>
<dbReference type="PANTHER" id="PTHR11742:SF6">
    <property type="entry name" value="MANNOSYL-OLIGOSACCHARIDE ALPHA-1,2-MANNOSIDASE IA-RELATED"/>
    <property type="match status" value="1"/>
</dbReference>
<comment type="pathway">
    <text evidence="2">Protein modification; protein glycosylation.</text>
</comment>
<dbReference type="InterPro" id="IPR001382">
    <property type="entry name" value="Glyco_hydro_47"/>
</dbReference>
<evidence type="ECO:0000256" key="3">
    <source>
        <dbReference type="ARBA" id="ARBA00007658"/>
    </source>
</evidence>
<evidence type="ECO:0000256" key="16">
    <source>
        <dbReference type="PIRSR" id="PIRSR601382-2"/>
    </source>
</evidence>
<dbReference type="GO" id="GO:0005509">
    <property type="term" value="F:calcium ion binding"/>
    <property type="evidence" value="ECO:0007669"/>
    <property type="project" value="InterPro"/>
</dbReference>
<evidence type="ECO:0000256" key="17">
    <source>
        <dbReference type="PIRSR" id="PIRSR601382-3"/>
    </source>
</evidence>
<dbReference type="InterPro" id="IPR036026">
    <property type="entry name" value="Seven-hairpin_glycosidases"/>
</dbReference>
<evidence type="ECO:0000313" key="22">
    <source>
        <dbReference type="Proteomes" id="UP000225706"/>
    </source>
</evidence>
<evidence type="ECO:0000256" key="12">
    <source>
        <dbReference type="ARBA" id="ARBA00048605"/>
    </source>
</evidence>
<dbReference type="EMBL" id="LSMT01000009">
    <property type="protein sequence ID" value="PFX33744.1"/>
    <property type="molecule type" value="Genomic_DNA"/>
</dbReference>
<dbReference type="EC" id="3.2.1.-" evidence="18"/>
<keyword evidence="5 18" id="KW-0378">Hydrolase</keyword>
<dbReference type="InterPro" id="IPR012341">
    <property type="entry name" value="6hp_glycosidase-like_sf"/>
</dbReference>
<dbReference type="Pfam" id="PF01532">
    <property type="entry name" value="Glyco_hydro_47"/>
    <property type="match status" value="1"/>
</dbReference>
<keyword evidence="8" id="KW-0472">Membrane</keyword>
<comment type="catalytic activity">
    <reaction evidence="11">
        <text>N(4)-(alpha-D-Man-(1-&gt;2)-alpha-D-Man-(1-&gt;2)-alpha-D-Man-(1-&gt;3)-[alpha-D-Man-(1-&gt;3)-[alpha-D-Man-(1-&gt;2)-alpha-D-Man-(1-&gt;6)]-alpha-D-Man-(1-&gt;6)]-beta-D-Man-(1-&gt;4)-beta-D-GlcNAc-(1-&gt;4)-beta-D-GlcNAc)-L-asparaginyl-[protein] (N-glucan mannose isomer 8A1,2,3B1,3) + 3 H2O = N(4)-(alpha-D-Man-(1-&gt;3)-[alpha-D-Man-(1-&gt;3)-[alpha-D-Man-(1-&gt;6)]-alpha-D-Man-(1-&gt;6)]-beta-D-Man-(1-&gt;4)-beta-D-GlcNAc-(1-&gt;4)-beta-D-GlcNAc)-L-asparaginyl-[protein] (N-glucan mannose isomer 5A1,2) + 3 beta-D-mannose</text>
        <dbReference type="Rhea" id="RHEA:56028"/>
        <dbReference type="Rhea" id="RHEA-COMP:14358"/>
        <dbReference type="Rhea" id="RHEA-COMP:14367"/>
        <dbReference type="ChEBI" id="CHEBI:15377"/>
        <dbReference type="ChEBI" id="CHEBI:28563"/>
        <dbReference type="ChEBI" id="CHEBI:59087"/>
        <dbReference type="ChEBI" id="CHEBI:60628"/>
        <dbReference type="EC" id="3.2.1.113"/>
    </reaction>
</comment>
<comment type="subcellular location">
    <subcellularLocation>
        <location evidence="14">Endomembrane system</location>
        <topology evidence="14">Single-pass type II membrane protein</topology>
    </subcellularLocation>
</comment>
<feature type="compositionally biased region" description="Polar residues" evidence="19">
    <location>
        <begin position="290"/>
        <end position="299"/>
    </location>
</feature>
<gene>
    <name evidence="21" type="primary">MAN1A2</name>
    <name evidence="21" type="ORF">AWC38_SpisGene1336</name>
</gene>
<dbReference type="PRINTS" id="PR00747">
    <property type="entry name" value="GLYHDRLASE47"/>
</dbReference>
<dbReference type="InterPro" id="IPR050749">
    <property type="entry name" value="Glycosyl_Hydrolase_47"/>
</dbReference>
<dbReference type="SUPFAM" id="SSF48225">
    <property type="entry name" value="Seven-hairpin glycosidases"/>
    <property type="match status" value="1"/>
</dbReference>
<feature type="active site" description="Proton donor" evidence="15">
    <location>
        <position position="649"/>
    </location>
</feature>
<evidence type="ECO:0000256" key="13">
    <source>
        <dbReference type="ARBA" id="ARBA00054774"/>
    </source>
</evidence>
<dbReference type="STRING" id="50429.A0A2B4SSU6"/>
<dbReference type="GO" id="GO:0005783">
    <property type="term" value="C:endoplasmic reticulum"/>
    <property type="evidence" value="ECO:0007669"/>
    <property type="project" value="TreeGrafter"/>
</dbReference>
<evidence type="ECO:0000256" key="11">
    <source>
        <dbReference type="ARBA" id="ARBA00047669"/>
    </source>
</evidence>
<feature type="active site" evidence="15">
    <location>
        <position position="541"/>
    </location>
</feature>
<evidence type="ECO:0000256" key="15">
    <source>
        <dbReference type="PIRSR" id="PIRSR601382-1"/>
    </source>
</evidence>
<feature type="region of interest" description="Disordered" evidence="19">
    <location>
        <begin position="290"/>
        <end position="315"/>
    </location>
</feature>
<evidence type="ECO:0000256" key="2">
    <source>
        <dbReference type="ARBA" id="ARBA00004922"/>
    </source>
</evidence>
<evidence type="ECO:0000256" key="4">
    <source>
        <dbReference type="ARBA" id="ARBA00022692"/>
    </source>
</evidence>
<dbReference type="PANTHER" id="PTHR11742">
    <property type="entry name" value="MANNOSYL-OLIGOSACCHARIDE ALPHA-1,2-MANNOSIDASE-RELATED"/>
    <property type="match status" value="1"/>
</dbReference>
<feature type="domain" description="Serine aminopeptidase S33" evidence="20">
    <location>
        <begin position="32"/>
        <end position="235"/>
    </location>
</feature>
<dbReference type="ESTHER" id="stypi-a0a2b4ssu6">
    <property type="family name" value="ABHD10"/>
</dbReference>
<comment type="catalytic activity">
    <reaction evidence="12">
        <text>N(4)-(alpha-D-Man-(1-&gt;2)-alpha-D-Man-(1-&gt;2)-alpha-D-Man-(1-&gt;3)-[alpha-D-Man-(1-&gt;2)-alpha-D-Man-(1-&gt;3)-[alpha-D-Man-(1-&gt;2)-alpha-D-Man-(1-&gt;6)]-alpha-D-Man-(1-&gt;6)]-beta-D-Man-(1-&gt;4)-beta-D-GlcNAc-(1-&gt;4)-beta-D-GlcNAc)-L-asparaginyl-[protein] (N-glucan mannose isomer 9A1,2,3B1,2,3) + 4 H2O = N(4)-(alpha-D-Man-(1-&gt;3)-[alpha-D-Man-(1-&gt;3)-[alpha-D-Man-(1-&gt;6)]-alpha-D-Man-(1-&gt;6)]-beta-D-Man-(1-&gt;4)-beta-D-GlcNAc-(1-&gt;4)-beta-D-GlcNAc)-L-asparaginyl-[protein] (N-glucan mannose isomer 5A1,2) + 4 beta-D-mannose</text>
        <dbReference type="Rhea" id="RHEA:56008"/>
        <dbReference type="Rhea" id="RHEA-COMP:14356"/>
        <dbReference type="Rhea" id="RHEA-COMP:14367"/>
        <dbReference type="ChEBI" id="CHEBI:15377"/>
        <dbReference type="ChEBI" id="CHEBI:28563"/>
        <dbReference type="ChEBI" id="CHEBI:59087"/>
        <dbReference type="ChEBI" id="CHEBI:139493"/>
        <dbReference type="EC" id="3.2.1.113"/>
    </reaction>
</comment>
<name>A0A2B4SSU6_STYPI</name>
<dbReference type="Proteomes" id="UP000225706">
    <property type="component" value="Unassembled WGS sequence"/>
</dbReference>